<dbReference type="InterPro" id="IPR045010">
    <property type="entry name" value="MDR_fam"/>
</dbReference>
<evidence type="ECO:0000313" key="3">
    <source>
        <dbReference type="EMBL" id="UZP74430.1"/>
    </source>
</evidence>
<dbReference type="SUPFAM" id="SSF50129">
    <property type="entry name" value="GroES-like"/>
    <property type="match status" value="1"/>
</dbReference>
<gene>
    <name evidence="3" type="ORF">E0F26_06615</name>
</gene>
<dbReference type="PANTHER" id="PTHR43205:SF7">
    <property type="entry name" value="PROSTAGLANDIN REDUCTASE 1"/>
    <property type="match status" value="1"/>
</dbReference>
<feature type="domain" description="Enoyl reductase (ER)" evidence="2">
    <location>
        <begin position="16"/>
        <end position="302"/>
    </location>
</feature>
<proteinExistence type="predicted"/>
<sequence>MLTNKRILLSQLPTDKLSLDCFDSDQVPVPDLEVGQVCIKTLLLSQDAANRAWMQGATYRSALVGGDVMASYGIGEVIESKDAAWKPGDLVMADIGWQEYAVIDGGQVTAAPNHKGPISHGLSLLGVAGLTAYHGLINVAGIHAGETLLVSAAAGSVGSIVGQIGRIKGARIIGVAGDDAKCRWVERELGFDVCINYKSEDRQLRDQLQAAAPNGIDVYFDNTGGDILQTALFAMNLKGRIACCGAVSMYDTKPKPGPFGVPGLLVTKRLRMEGFIVSDYAHLDADALHDLSMWEHQGGLMLFEDIIEGLENAPAGLIGLLAGENRGKRMIRVA</sequence>
<evidence type="ECO:0000313" key="4">
    <source>
        <dbReference type="Proteomes" id="UP001317963"/>
    </source>
</evidence>
<keyword evidence="1" id="KW-0560">Oxidoreductase</keyword>
<dbReference type="Proteomes" id="UP001317963">
    <property type="component" value="Chromosome"/>
</dbReference>
<dbReference type="InterPro" id="IPR036291">
    <property type="entry name" value="NAD(P)-bd_dom_sf"/>
</dbReference>
<evidence type="ECO:0000259" key="2">
    <source>
        <dbReference type="SMART" id="SM00829"/>
    </source>
</evidence>
<dbReference type="Gene3D" id="3.40.50.720">
    <property type="entry name" value="NAD(P)-binding Rossmann-like Domain"/>
    <property type="match status" value="1"/>
</dbReference>
<dbReference type="InterPro" id="IPR011032">
    <property type="entry name" value="GroES-like_sf"/>
</dbReference>
<evidence type="ECO:0000256" key="1">
    <source>
        <dbReference type="ARBA" id="ARBA00023002"/>
    </source>
</evidence>
<dbReference type="EMBL" id="CP036501">
    <property type="protein sequence ID" value="UZP74430.1"/>
    <property type="molecule type" value="Genomic_DNA"/>
</dbReference>
<dbReference type="SMART" id="SM00829">
    <property type="entry name" value="PKS_ER"/>
    <property type="match status" value="1"/>
</dbReference>
<accession>A0ABY6Q612</accession>
<reference evidence="3 4" key="1">
    <citation type="submission" date="2019-02" db="EMBL/GenBank/DDBJ databases">
        <title>Halieaceae_genomes.</title>
        <authorList>
            <person name="Li S.-H."/>
        </authorList>
    </citation>
    <scope>NUCLEOTIDE SEQUENCE [LARGE SCALE GENOMIC DNA]</scope>
    <source>
        <strain evidence="3 4">JH123</strain>
    </source>
</reference>
<dbReference type="Pfam" id="PF16884">
    <property type="entry name" value="ADH_N_2"/>
    <property type="match status" value="1"/>
</dbReference>
<dbReference type="RefSeq" id="WP_279240874.1">
    <property type="nucleotide sequence ID" value="NZ_CP036501.1"/>
</dbReference>
<dbReference type="CDD" id="cd05288">
    <property type="entry name" value="PGDH"/>
    <property type="match status" value="1"/>
</dbReference>
<dbReference type="Pfam" id="PF00107">
    <property type="entry name" value="ADH_zinc_N"/>
    <property type="match status" value="1"/>
</dbReference>
<dbReference type="InterPro" id="IPR013149">
    <property type="entry name" value="ADH-like_C"/>
</dbReference>
<dbReference type="InterPro" id="IPR041694">
    <property type="entry name" value="ADH_N_2"/>
</dbReference>
<dbReference type="SUPFAM" id="SSF51735">
    <property type="entry name" value="NAD(P)-binding Rossmann-fold domains"/>
    <property type="match status" value="1"/>
</dbReference>
<protein>
    <submittedName>
        <fullName evidence="3">NADP-dependent oxidoreductase</fullName>
    </submittedName>
</protein>
<dbReference type="PANTHER" id="PTHR43205">
    <property type="entry name" value="PROSTAGLANDIN REDUCTASE"/>
    <property type="match status" value="1"/>
</dbReference>
<name>A0ABY6Q612_9GAMM</name>
<organism evidence="3 4">
    <name type="scientific">Candidatus Paraluminiphilus aquimaris</name>
    <dbReference type="NCBI Taxonomy" id="2518994"/>
    <lineage>
        <taxon>Bacteria</taxon>
        <taxon>Pseudomonadati</taxon>
        <taxon>Pseudomonadota</taxon>
        <taxon>Gammaproteobacteria</taxon>
        <taxon>Cellvibrionales</taxon>
        <taxon>Halieaceae</taxon>
        <taxon>Candidatus Paraluminiphilus</taxon>
    </lineage>
</organism>
<keyword evidence="4" id="KW-1185">Reference proteome</keyword>
<dbReference type="InterPro" id="IPR020843">
    <property type="entry name" value="ER"/>
</dbReference>
<dbReference type="Gene3D" id="3.90.180.10">
    <property type="entry name" value="Medium-chain alcohol dehydrogenases, catalytic domain"/>
    <property type="match status" value="1"/>
</dbReference>